<comment type="caution">
    <text evidence="2">The sequence shown here is derived from an EMBL/GenBank/DDBJ whole genome shotgun (WGS) entry which is preliminary data.</text>
</comment>
<proteinExistence type="predicted"/>
<dbReference type="Proteomes" id="UP001200313">
    <property type="component" value="Unassembled WGS sequence"/>
</dbReference>
<sequence length="811" mass="84476">MADQRSLSFGVRFGTDTAPLDELNEKQKQVQEEAERTAEELEQIGTSLSDIGTHASSAFHSVSGAGTKMGSSVRSAMLESIKSGDSLAKTLRIGIGAAFSSVQSKVKGMGAATRSVARDMGSAFRHPIQTIKATLSSALLDAQRETEGLGTEAGKTGDDLEKMGKKGASAGDSLVDSLKKLAVVAATVAVIKKAAGAVKDFCGAAIDAAASAEETSSKFNTVFKDAAVSTETWAENFASAAHRSKNEVKGFLADSGAIFTGIGMGAEQAAQMSEMMTSLSYDLASFNNLADEDAFGKLRSGLMGETEGLKTMGIVLNEAALKQSMLGMGIRGTFNDLDEATKVQVRFNAILAQTSDAQQDVTRTAGSYTNSLKGVKGIWADFLASAGAKFTPVLTTLFNTIIEAWPTIEPMLMQLVDLLAGGLSEAVPILVQLGGDLLPVFCDALGLVFQVAGPLIPVVGTFLSTLLPPLASLLSLLAGTLLPPITQILTVICNDILAPLMPVISTIAQAILPPVAQLLGLIAPILQLIAPVLQVIGELLSGIANVVGTLIGWVADGVGAVVNFFDKLFGGAKEATGGMENLAESTNSVASSIPDLGAIQMPEVEIPDTSAYTSTIRSAMDTTPIVAGESWAAARETANTGLQEIGTNATDTYGAMAEQAESAWTRMSNAAAGAVSSTIAELRRLKTAANDVGTITIGTTGVTNARIPGHARGTSNFEGGLTRINEEGGELAILPGGTQIIPADQTDNIINASRHSKSITFAPQFNIQLAGNPSEEQLQNLEERIMEIARRMFEQLQDEDSSVEALQASLL</sequence>
<protein>
    <recommendedName>
        <fullName evidence="4">Phage tail protein</fullName>
    </recommendedName>
</protein>
<organism evidence="2 3">
    <name type="scientific">Intestinimonas massiliensis</name>
    <name type="common">ex Afouda et al. 2020</name>
    <dbReference type="NCBI Taxonomy" id="1673721"/>
    <lineage>
        <taxon>Bacteria</taxon>
        <taxon>Bacillati</taxon>
        <taxon>Bacillota</taxon>
        <taxon>Clostridia</taxon>
        <taxon>Eubacteriales</taxon>
        <taxon>Intestinimonas</taxon>
    </lineage>
</organism>
<reference evidence="2 3" key="1">
    <citation type="submission" date="2022-01" db="EMBL/GenBank/DDBJ databases">
        <title>Collection of gut derived symbiotic bacterial strains cultured from healthy donors.</title>
        <authorList>
            <person name="Lin H."/>
            <person name="Kohout C."/>
            <person name="Waligurski E."/>
            <person name="Pamer E.G."/>
        </authorList>
    </citation>
    <scope>NUCLEOTIDE SEQUENCE [LARGE SCALE GENOMIC DNA]</scope>
    <source>
        <strain evidence="2 3">DFI.3.7</strain>
    </source>
</reference>
<evidence type="ECO:0000313" key="3">
    <source>
        <dbReference type="Proteomes" id="UP001200313"/>
    </source>
</evidence>
<evidence type="ECO:0000256" key="1">
    <source>
        <dbReference type="SAM" id="MobiDB-lite"/>
    </source>
</evidence>
<evidence type="ECO:0000313" key="2">
    <source>
        <dbReference type="EMBL" id="MCG4528785.1"/>
    </source>
</evidence>
<keyword evidence="3" id="KW-1185">Reference proteome</keyword>
<name>A0ABS9MD88_9FIRM</name>
<feature type="region of interest" description="Disordered" evidence="1">
    <location>
        <begin position="1"/>
        <end position="34"/>
    </location>
</feature>
<accession>A0ABS9MD88</accession>
<evidence type="ECO:0008006" key="4">
    <source>
        <dbReference type="Google" id="ProtNLM"/>
    </source>
</evidence>
<feature type="compositionally biased region" description="Basic and acidic residues" evidence="1">
    <location>
        <begin position="23"/>
        <end position="34"/>
    </location>
</feature>
<dbReference type="RefSeq" id="WP_238075044.1">
    <property type="nucleotide sequence ID" value="NZ_JAKNJB010000044.1"/>
</dbReference>
<dbReference type="EMBL" id="JAKNJB010000044">
    <property type="protein sequence ID" value="MCG4528785.1"/>
    <property type="molecule type" value="Genomic_DNA"/>
</dbReference>
<gene>
    <name evidence="2" type="ORF">L0P79_17215</name>
</gene>